<feature type="region of interest" description="Disordered" evidence="1">
    <location>
        <begin position="1"/>
        <end position="95"/>
    </location>
</feature>
<name>A0AAD5C745_AMBAR</name>
<evidence type="ECO:0000256" key="1">
    <source>
        <dbReference type="SAM" id="MobiDB-lite"/>
    </source>
</evidence>
<dbReference type="InterPro" id="IPR052650">
    <property type="entry name" value="Zinc_finger_CCCH"/>
</dbReference>
<feature type="region of interest" description="Disordered" evidence="1">
    <location>
        <begin position="182"/>
        <end position="213"/>
    </location>
</feature>
<gene>
    <name evidence="2" type="ORF">M8C21_022680</name>
</gene>
<dbReference type="Proteomes" id="UP001206925">
    <property type="component" value="Unassembled WGS sequence"/>
</dbReference>
<reference evidence="2" key="1">
    <citation type="submission" date="2022-06" db="EMBL/GenBank/DDBJ databases">
        <title>Uncovering the hologenomic basis of an extraordinary plant invasion.</title>
        <authorList>
            <person name="Bieker V.C."/>
            <person name="Martin M.D."/>
            <person name="Gilbert T."/>
            <person name="Hodgins K."/>
            <person name="Battlay P."/>
            <person name="Petersen B."/>
            <person name="Wilson J."/>
        </authorList>
    </citation>
    <scope>NUCLEOTIDE SEQUENCE</scope>
    <source>
        <strain evidence="2">AA19_3_7</strain>
        <tissue evidence="2">Leaf</tissue>
    </source>
</reference>
<dbReference type="EMBL" id="JAMZMK010009328">
    <property type="protein sequence ID" value="KAI7736230.1"/>
    <property type="molecule type" value="Genomic_DNA"/>
</dbReference>
<proteinExistence type="predicted"/>
<feature type="compositionally biased region" description="Low complexity" evidence="1">
    <location>
        <begin position="193"/>
        <end position="204"/>
    </location>
</feature>
<evidence type="ECO:0000313" key="2">
    <source>
        <dbReference type="EMBL" id="KAI7736230.1"/>
    </source>
</evidence>
<organism evidence="2 3">
    <name type="scientific">Ambrosia artemisiifolia</name>
    <name type="common">Common ragweed</name>
    <dbReference type="NCBI Taxonomy" id="4212"/>
    <lineage>
        <taxon>Eukaryota</taxon>
        <taxon>Viridiplantae</taxon>
        <taxon>Streptophyta</taxon>
        <taxon>Embryophyta</taxon>
        <taxon>Tracheophyta</taxon>
        <taxon>Spermatophyta</taxon>
        <taxon>Magnoliopsida</taxon>
        <taxon>eudicotyledons</taxon>
        <taxon>Gunneridae</taxon>
        <taxon>Pentapetalae</taxon>
        <taxon>asterids</taxon>
        <taxon>campanulids</taxon>
        <taxon>Asterales</taxon>
        <taxon>Asteraceae</taxon>
        <taxon>Asteroideae</taxon>
        <taxon>Heliantheae alliance</taxon>
        <taxon>Heliantheae</taxon>
        <taxon>Ambrosia</taxon>
    </lineage>
</organism>
<dbReference type="AlphaFoldDB" id="A0AAD5C745"/>
<dbReference type="PANTHER" id="PTHR36886:SF3">
    <property type="entry name" value="PROTEIN FRIGIDA-ESSENTIAL 1"/>
    <property type="match status" value="1"/>
</dbReference>
<feature type="compositionally biased region" description="Acidic residues" evidence="1">
    <location>
        <begin position="232"/>
        <end position="244"/>
    </location>
</feature>
<protein>
    <submittedName>
        <fullName evidence="2">Uncharacterized protein</fullName>
    </submittedName>
</protein>
<dbReference type="PANTHER" id="PTHR36886">
    <property type="entry name" value="PROTEIN FRIGIDA-ESSENTIAL 1"/>
    <property type="match status" value="1"/>
</dbReference>
<feature type="compositionally biased region" description="Polar residues" evidence="1">
    <location>
        <begin position="67"/>
        <end position="81"/>
    </location>
</feature>
<evidence type="ECO:0000313" key="3">
    <source>
        <dbReference type="Proteomes" id="UP001206925"/>
    </source>
</evidence>
<feature type="non-terminal residue" evidence="2">
    <location>
        <position position="1"/>
    </location>
</feature>
<comment type="caution">
    <text evidence="2">The sequence shown here is derived from an EMBL/GenBank/DDBJ whole genome shotgun (WGS) entry which is preliminary data.</text>
</comment>
<accession>A0AAD5C745</accession>
<keyword evidence="3" id="KW-1185">Reference proteome</keyword>
<sequence>FRHIKDSPINVVDQQTEPQKNKPQDEGLVAIPGVKESTGRSDDLATSATASTLIASSAEYKPGPQKDNPNTVKNSPVNKSIGNPFMGPNTHRSSWASVAPKVQEFSGKGYHLGLHNHGYNSSYHGTVWPKTSTFLSSSSRKSDSKVFSNNWELSKPFRSTFLISQGISTPDIQYDPIRDSIEQPAKNGDKLSKVSSSSRVPSISGTHSPLQEKLRTDFGSDRLSIGSHVNGNDDDIDMDVDSNEIADTKQENTKSESKGKGKRHIGDVIQAKSGHSSLRQNDDGAAKEVNNYKLDFDAEGDMYRESKSLRHFRASLIEFVKELVRPSWRDGKLSKDAHKLIVKKAVDKVLTSLPPEHVPDIKESIDAYLTSSQPKLMKLVEGYIEKYGKL</sequence>
<feature type="compositionally biased region" description="Low complexity" evidence="1">
    <location>
        <begin position="44"/>
        <end position="58"/>
    </location>
</feature>
<feature type="compositionally biased region" description="Basic and acidic residues" evidence="1">
    <location>
        <begin position="246"/>
        <end position="259"/>
    </location>
</feature>
<feature type="compositionally biased region" description="Basic and acidic residues" evidence="1">
    <location>
        <begin position="182"/>
        <end position="192"/>
    </location>
</feature>
<feature type="region of interest" description="Disordered" evidence="1">
    <location>
        <begin position="225"/>
        <end position="285"/>
    </location>
</feature>